<evidence type="ECO:0000313" key="1">
    <source>
        <dbReference type="EMBL" id="MBC5640554.1"/>
    </source>
</evidence>
<dbReference type="PANTHER" id="PTHR40061:SF1">
    <property type="entry name" value="SPORULATION PROTEIN YLMC-RELATED"/>
    <property type="match status" value="1"/>
</dbReference>
<gene>
    <name evidence="1" type="ORF">H8R92_09010</name>
</gene>
<organism evidence="1 2">
    <name type="scientific">Clostridium lentum</name>
    <dbReference type="NCBI Taxonomy" id="2763037"/>
    <lineage>
        <taxon>Bacteria</taxon>
        <taxon>Bacillati</taxon>
        <taxon>Bacillota</taxon>
        <taxon>Clostridia</taxon>
        <taxon>Eubacteriales</taxon>
        <taxon>Clostridiaceae</taxon>
        <taxon>Clostridium</taxon>
    </lineage>
</organism>
<comment type="caution">
    <text evidence="1">The sequence shown here is derived from an EMBL/GenBank/DDBJ whole genome shotgun (WGS) entry which is preliminary data.</text>
</comment>
<sequence>MKDFEYYEKKADSSEKLISDLEKFEIFNLECAEKYDSSQNIDFIIDEEGCLKFLVVGVSSNKLSFFGGSREFVEIPWECVTKIGANVIVISAEEGKIKRAKA</sequence>
<dbReference type="RefSeq" id="WP_186835268.1">
    <property type="nucleotide sequence ID" value="NZ_JACOOQ010000014.1"/>
</dbReference>
<dbReference type="InterPro" id="IPR011033">
    <property type="entry name" value="PRC_barrel-like_sf"/>
</dbReference>
<dbReference type="NCBIfam" id="TIGR02888">
    <property type="entry name" value="spore_YlmC_YmxH"/>
    <property type="match status" value="1"/>
</dbReference>
<dbReference type="SUPFAM" id="SSF50346">
    <property type="entry name" value="PRC-barrel domain"/>
    <property type="match status" value="1"/>
</dbReference>
<dbReference type="EMBL" id="JACOOQ010000014">
    <property type="protein sequence ID" value="MBC5640554.1"/>
    <property type="molecule type" value="Genomic_DNA"/>
</dbReference>
<dbReference type="InterPro" id="IPR014238">
    <property type="entry name" value="Spore_YlmC/YmxH"/>
</dbReference>
<dbReference type="AlphaFoldDB" id="A0A8I0DNL6"/>
<dbReference type="PANTHER" id="PTHR40061">
    <property type="entry name" value="SPORULATION PROTEIN YLMC-RELATED"/>
    <property type="match status" value="1"/>
</dbReference>
<reference evidence="1" key="1">
    <citation type="submission" date="2020-08" db="EMBL/GenBank/DDBJ databases">
        <title>Genome public.</title>
        <authorList>
            <person name="Liu C."/>
            <person name="Sun Q."/>
        </authorList>
    </citation>
    <scope>NUCLEOTIDE SEQUENCE</scope>
    <source>
        <strain evidence="1">NSJ-42</strain>
    </source>
</reference>
<dbReference type="Proteomes" id="UP000662088">
    <property type="component" value="Unassembled WGS sequence"/>
</dbReference>
<protein>
    <submittedName>
        <fullName evidence="1">YlmC/YmxH family sporulation protein</fullName>
    </submittedName>
</protein>
<evidence type="ECO:0000313" key="2">
    <source>
        <dbReference type="Proteomes" id="UP000662088"/>
    </source>
</evidence>
<keyword evidence="2" id="KW-1185">Reference proteome</keyword>
<proteinExistence type="predicted"/>
<dbReference type="Gene3D" id="2.30.30.240">
    <property type="entry name" value="PRC-barrel domain"/>
    <property type="match status" value="1"/>
</dbReference>
<accession>A0A8I0DNL6</accession>
<name>A0A8I0DNL6_9CLOT</name>